<accession>A0A538TUV5</accession>
<dbReference type="PANTHER" id="PTHR36507:SF1">
    <property type="entry name" value="BLL1555 PROTEIN"/>
    <property type="match status" value="1"/>
</dbReference>
<sequence>MKSPHRWIVVGLLVALGALTIYGCKDKKKNPVAPGGGADVTITITGQNGASSYSPSPANVTVGQTVAWRNSGGMTHTATQTGGGFNTGNIANGATSTPITINTAGDLNYECNIHPSMTGILHVTP</sequence>
<reference evidence="1 2" key="1">
    <citation type="journal article" date="2019" name="Nat. Microbiol.">
        <title>Mediterranean grassland soil C-N compound turnover is dependent on rainfall and depth, and is mediated by genomically divergent microorganisms.</title>
        <authorList>
            <person name="Diamond S."/>
            <person name="Andeer P.F."/>
            <person name="Li Z."/>
            <person name="Crits-Christoph A."/>
            <person name="Burstein D."/>
            <person name="Anantharaman K."/>
            <person name="Lane K.R."/>
            <person name="Thomas B.C."/>
            <person name="Pan C."/>
            <person name="Northen T.R."/>
            <person name="Banfield J.F."/>
        </authorList>
    </citation>
    <scope>NUCLEOTIDE SEQUENCE [LARGE SCALE GENOMIC DNA]</scope>
    <source>
        <strain evidence="1">WS_9</strain>
    </source>
</reference>
<comment type="caution">
    <text evidence="1">The sequence shown here is derived from an EMBL/GenBank/DDBJ whole genome shotgun (WGS) entry which is preliminary data.</text>
</comment>
<evidence type="ECO:0008006" key="3">
    <source>
        <dbReference type="Google" id="ProtNLM"/>
    </source>
</evidence>
<dbReference type="PANTHER" id="PTHR36507">
    <property type="entry name" value="BLL1555 PROTEIN"/>
    <property type="match status" value="1"/>
</dbReference>
<evidence type="ECO:0000313" key="2">
    <source>
        <dbReference type="Proteomes" id="UP000317691"/>
    </source>
</evidence>
<dbReference type="PROSITE" id="PS51257">
    <property type="entry name" value="PROKAR_LIPOPROTEIN"/>
    <property type="match status" value="1"/>
</dbReference>
<dbReference type="Proteomes" id="UP000317691">
    <property type="component" value="Unassembled WGS sequence"/>
</dbReference>
<gene>
    <name evidence="1" type="ORF">E6K79_00325</name>
</gene>
<proteinExistence type="predicted"/>
<organism evidence="1 2">
    <name type="scientific">Eiseniibacteriota bacterium</name>
    <dbReference type="NCBI Taxonomy" id="2212470"/>
    <lineage>
        <taxon>Bacteria</taxon>
        <taxon>Candidatus Eiseniibacteriota</taxon>
    </lineage>
</organism>
<dbReference type="EMBL" id="VBOZ01000001">
    <property type="protein sequence ID" value="TMQ67391.1"/>
    <property type="molecule type" value="Genomic_DNA"/>
</dbReference>
<dbReference type="InterPro" id="IPR052721">
    <property type="entry name" value="ET_Amicyanin"/>
</dbReference>
<evidence type="ECO:0000313" key="1">
    <source>
        <dbReference type="EMBL" id="TMQ67391.1"/>
    </source>
</evidence>
<dbReference type="Gene3D" id="2.60.40.420">
    <property type="entry name" value="Cupredoxins - blue copper proteins"/>
    <property type="match status" value="1"/>
</dbReference>
<protein>
    <recommendedName>
        <fullName evidence="3">EfeO-type cupredoxin-like domain-containing protein</fullName>
    </recommendedName>
</protein>
<dbReference type="SUPFAM" id="SSF49503">
    <property type="entry name" value="Cupredoxins"/>
    <property type="match status" value="1"/>
</dbReference>
<name>A0A538TUV5_UNCEI</name>
<dbReference type="InterPro" id="IPR008972">
    <property type="entry name" value="Cupredoxin"/>
</dbReference>
<dbReference type="AlphaFoldDB" id="A0A538TUV5"/>